<accession>A0A841BGA0</accession>
<feature type="transmembrane region" description="Helical" evidence="1">
    <location>
        <begin position="209"/>
        <end position="230"/>
    </location>
</feature>
<feature type="transmembrane region" description="Helical" evidence="1">
    <location>
        <begin position="60"/>
        <end position="83"/>
    </location>
</feature>
<dbReference type="RefSeq" id="WP_184830609.1">
    <property type="nucleotide sequence ID" value="NZ_JACHMN010000001.1"/>
</dbReference>
<keyword evidence="1" id="KW-1133">Transmembrane helix</keyword>
<gene>
    <name evidence="2" type="ORF">F4553_000034</name>
</gene>
<dbReference type="AlphaFoldDB" id="A0A841BGA0"/>
<evidence type="ECO:0008006" key="4">
    <source>
        <dbReference type="Google" id="ProtNLM"/>
    </source>
</evidence>
<dbReference type="EMBL" id="JACHMN010000001">
    <property type="protein sequence ID" value="MBB5866655.1"/>
    <property type="molecule type" value="Genomic_DNA"/>
</dbReference>
<sequence length="300" mass="32615">METFIGGLANRALDRWVGLLPGLAFVLAAWVGSVLGWAHALDPGLLTASATKATATWGTLPALAQAVGVLCVLAAAGAVGLLVRSLRRPVCAWWLGTWPVRLRQVAQRRTARRRTWWNELVRERQEREKQPPKDRTPADQAAIDALAHQIITVAMAEPTRPTWMGDRVAAVDSIGYNRYGLDLRFGWSRLWFVLPDTVRTEIAAADARFANTVVTAAWALPYLVLGLWWWPALLIAGGTAVAGWTRARTAIADLTELSEAALDLHGRTLAISLGVAAPDSAGPLAKTEGQEITRLVRKGR</sequence>
<keyword evidence="1" id="KW-0472">Membrane</keyword>
<comment type="caution">
    <text evidence="2">The sequence shown here is derived from an EMBL/GenBank/DDBJ whole genome shotgun (WGS) entry which is preliminary data.</text>
</comment>
<reference evidence="2 3" key="1">
    <citation type="submission" date="2020-08" db="EMBL/GenBank/DDBJ databases">
        <title>Sequencing the genomes of 1000 actinobacteria strains.</title>
        <authorList>
            <person name="Klenk H.-P."/>
        </authorList>
    </citation>
    <scope>NUCLEOTIDE SEQUENCE [LARGE SCALE GENOMIC DNA]</scope>
    <source>
        <strain evidence="2 3">DSM 45362</strain>
    </source>
</reference>
<evidence type="ECO:0000256" key="1">
    <source>
        <dbReference type="SAM" id="Phobius"/>
    </source>
</evidence>
<name>A0A841BGA0_9ACTN</name>
<proteinExistence type="predicted"/>
<evidence type="ECO:0000313" key="2">
    <source>
        <dbReference type="EMBL" id="MBB5866655.1"/>
    </source>
</evidence>
<evidence type="ECO:0000313" key="3">
    <source>
        <dbReference type="Proteomes" id="UP000587527"/>
    </source>
</evidence>
<organism evidence="2 3">
    <name type="scientific">Allocatelliglobosispora scoriae</name>
    <dbReference type="NCBI Taxonomy" id="643052"/>
    <lineage>
        <taxon>Bacteria</taxon>
        <taxon>Bacillati</taxon>
        <taxon>Actinomycetota</taxon>
        <taxon>Actinomycetes</taxon>
        <taxon>Micromonosporales</taxon>
        <taxon>Micromonosporaceae</taxon>
        <taxon>Allocatelliglobosispora</taxon>
    </lineage>
</organism>
<keyword evidence="1" id="KW-0812">Transmembrane</keyword>
<dbReference type="Proteomes" id="UP000587527">
    <property type="component" value="Unassembled WGS sequence"/>
</dbReference>
<feature type="transmembrane region" description="Helical" evidence="1">
    <location>
        <begin position="16"/>
        <end position="40"/>
    </location>
</feature>
<keyword evidence="3" id="KW-1185">Reference proteome</keyword>
<protein>
    <recommendedName>
        <fullName evidence="4">Vegetative cell wall protein gp1</fullName>
    </recommendedName>
</protein>